<accession>A0A699LCS9</accession>
<dbReference type="AlphaFoldDB" id="A0A699LCS9"/>
<evidence type="ECO:0000313" key="2">
    <source>
        <dbReference type="EMBL" id="GFB28648.1"/>
    </source>
</evidence>
<name>A0A699LCS9_TANCI</name>
<sequence length="143" mass="15914">FSDDVQDNKADVGMTDAQQEKENLEISQEVVKDSHVTITKKTKVPITSYSCSSDLASKFLNFSDIPPADAEIVSPLDVHVHHEVPRIHTSTLLAVSVSVFLEASPVYTNIPQSSQTFTSVRVNIFLYLVKCRSLKDGRSYKEI</sequence>
<feature type="compositionally biased region" description="Basic and acidic residues" evidence="1">
    <location>
        <begin position="1"/>
        <end position="10"/>
    </location>
</feature>
<comment type="caution">
    <text evidence="2">The sequence shown here is derived from an EMBL/GenBank/DDBJ whole genome shotgun (WGS) entry which is preliminary data.</text>
</comment>
<feature type="non-terminal residue" evidence="2">
    <location>
        <position position="1"/>
    </location>
</feature>
<feature type="region of interest" description="Disordered" evidence="1">
    <location>
        <begin position="1"/>
        <end position="23"/>
    </location>
</feature>
<evidence type="ECO:0000256" key="1">
    <source>
        <dbReference type="SAM" id="MobiDB-lite"/>
    </source>
</evidence>
<protein>
    <submittedName>
        <fullName evidence="2">Uncharacterized protein</fullName>
    </submittedName>
</protein>
<gene>
    <name evidence="2" type="ORF">Tci_700619</name>
</gene>
<dbReference type="EMBL" id="BKCJ010593445">
    <property type="protein sequence ID" value="GFB28648.1"/>
    <property type="molecule type" value="Genomic_DNA"/>
</dbReference>
<reference evidence="2" key="1">
    <citation type="journal article" date="2019" name="Sci. Rep.">
        <title>Draft genome of Tanacetum cinerariifolium, the natural source of mosquito coil.</title>
        <authorList>
            <person name="Yamashiro T."/>
            <person name="Shiraishi A."/>
            <person name="Satake H."/>
            <person name="Nakayama K."/>
        </authorList>
    </citation>
    <scope>NUCLEOTIDE SEQUENCE</scope>
</reference>
<organism evidence="2">
    <name type="scientific">Tanacetum cinerariifolium</name>
    <name type="common">Dalmatian daisy</name>
    <name type="synonym">Chrysanthemum cinerariifolium</name>
    <dbReference type="NCBI Taxonomy" id="118510"/>
    <lineage>
        <taxon>Eukaryota</taxon>
        <taxon>Viridiplantae</taxon>
        <taxon>Streptophyta</taxon>
        <taxon>Embryophyta</taxon>
        <taxon>Tracheophyta</taxon>
        <taxon>Spermatophyta</taxon>
        <taxon>Magnoliopsida</taxon>
        <taxon>eudicotyledons</taxon>
        <taxon>Gunneridae</taxon>
        <taxon>Pentapetalae</taxon>
        <taxon>asterids</taxon>
        <taxon>campanulids</taxon>
        <taxon>Asterales</taxon>
        <taxon>Asteraceae</taxon>
        <taxon>Asteroideae</taxon>
        <taxon>Anthemideae</taxon>
        <taxon>Anthemidinae</taxon>
        <taxon>Tanacetum</taxon>
    </lineage>
</organism>
<proteinExistence type="predicted"/>